<comment type="caution">
    <text evidence="2">The sequence shown here is derived from an EMBL/GenBank/DDBJ whole genome shotgun (WGS) entry which is preliminary data.</text>
</comment>
<dbReference type="InterPro" id="IPR016152">
    <property type="entry name" value="PTrfase/Anion_transptr"/>
</dbReference>
<dbReference type="Pfam" id="PF00359">
    <property type="entry name" value="PTS_EIIA_2"/>
    <property type="match status" value="1"/>
</dbReference>
<keyword evidence="3" id="KW-1185">Reference proteome</keyword>
<sequence>MRIRPLIAEKCVLEEIKVSDKWQVLKDLSLFLAEETGLKPEKIEAALVEREKMGSTAMGEGVALPHARLPLLSRIYIGAARILKGIDFEAPDGQPVKIIFTVLAPERETSAYLRCLSNLARMLREKAFREAILSARDKKEILEVIVHFDREF</sequence>
<dbReference type="OrthoDB" id="95460at2"/>
<evidence type="ECO:0000313" key="2">
    <source>
        <dbReference type="EMBL" id="OAQ19898.1"/>
    </source>
</evidence>
<feature type="domain" description="PTS EIIA type-2" evidence="1">
    <location>
        <begin position="5"/>
        <end position="148"/>
    </location>
</feature>
<evidence type="ECO:0000313" key="3">
    <source>
        <dbReference type="Proteomes" id="UP000078390"/>
    </source>
</evidence>
<name>A0A179D2N8_9BACT</name>
<protein>
    <submittedName>
        <fullName evidence="2">PTS IIA-like nitrogen-regulatory protein PtsN</fullName>
    </submittedName>
</protein>
<dbReference type="STRING" id="999894.TDIS_2028"/>
<dbReference type="Gene3D" id="3.40.930.10">
    <property type="entry name" value="Mannitol-specific EII, Chain A"/>
    <property type="match status" value="1"/>
</dbReference>
<dbReference type="InterPro" id="IPR002178">
    <property type="entry name" value="PTS_EIIA_type-2_dom"/>
</dbReference>
<dbReference type="PANTHER" id="PTHR47738:SF1">
    <property type="entry name" value="NITROGEN REGULATORY PROTEIN"/>
    <property type="match status" value="1"/>
</dbReference>
<accession>A0A179D2N8</accession>
<dbReference type="Proteomes" id="UP000078390">
    <property type="component" value="Unassembled WGS sequence"/>
</dbReference>
<dbReference type="AlphaFoldDB" id="A0A179D2N8"/>
<dbReference type="PROSITE" id="PS51094">
    <property type="entry name" value="PTS_EIIA_TYPE_2"/>
    <property type="match status" value="1"/>
</dbReference>
<dbReference type="CDD" id="cd00211">
    <property type="entry name" value="PTS_IIA_fru"/>
    <property type="match status" value="1"/>
</dbReference>
<organism evidence="2 3">
    <name type="scientific">Thermosulfurimonas dismutans</name>
    <dbReference type="NCBI Taxonomy" id="999894"/>
    <lineage>
        <taxon>Bacteria</taxon>
        <taxon>Pseudomonadati</taxon>
        <taxon>Thermodesulfobacteriota</taxon>
        <taxon>Thermodesulfobacteria</taxon>
        <taxon>Thermodesulfobacteriales</taxon>
        <taxon>Thermodesulfobacteriaceae</taxon>
        <taxon>Thermosulfurimonas</taxon>
    </lineage>
</organism>
<gene>
    <name evidence="2" type="ORF">TDIS_2028</name>
</gene>
<dbReference type="GO" id="GO:0030295">
    <property type="term" value="F:protein kinase activator activity"/>
    <property type="evidence" value="ECO:0007669"/>
    <property type="project" value="TreeGrafter"/>
</dbReference>
<dbReference type="PANTHER" id="PTHR47738">
    <property type="entry name" value="PTS SYSTEM FRUCTOSE-LIKE EIIA COMPONENT-RELATED"/>
    <property type="match status" value="1"/>
</dbReference>
<dbReference type="EMBL" id="LWLG01000021">
    <property type="protein sequence ID" value="OAQ19898.1"/>
    <property type="molecule type" value="Genomic_DNA"/>
</dbReference>
<dbReference type="InterPro" id="IPR051541">
    <property type="entry name" value="PTS_SugarTrans_NitroReg"/>
</dbReference>
<reference evidence="2 3" key="1">
    <citation type="submission" date="2016-04" db="EMBL/GenBank/DDBJ databases">
        <title>Genome analysis of Thermosulfurimonas dismutans, the first thermophilic sulfur-disproportionating bacterium of the phylum Thermodesulfobacteria.</title>
        <authorList>
            <person name="Mardanov A.V."/>
            <person name="Beletsky A.V."/>
            <person name="Kadnikov V.V."/>
            <person name="Slobodkin A.I."/>
            <person name="Ravin N.V."/>
        </authorList>
    </citation>
    <scope>NUCLEOTIDE SEQUENCE [LARGE SCALE GENOMIC DNA]</scope>
    <source>
        <strain evidence="2 3">S95</strain>
    </source>
</reference>
<dbReference type="SUPFAM" id="SSF55804">
    <property type="entry name" value="Phoshotransferase/anion transport protein"/>
    <property type="match status" value="1"/>
</dbReference>
<proteinExistence type="predicted"/>
<evidence type="ECO:0000259" key="1">
    <source>
        <dbReference type="PROSITE" id="PS51094"/>
    </source>
</evidence>
<dbReference type="RefSeq" id="WP_068671757.1">
    <property type="nucleotide sequence ID" value="NZ_LWLG01000021.1"/>
</dbReference>
<dbReference type="PROSITE" id="PS00372">
    <property type="entry name" value="PTS_EIIA_TYPE_2_HIS"/>
    <property type="match status" value="1"/>
</dbReference>